<evidence type="ECO:0000256" key="1">
    <source>
        <dbReference type="SAM" id="MobiDB-lite"/>
    </source>
</evidence>
<dbReference type="EMBL" id="JANPWB010000008">
    <property type="protein sequence ID" value="KAJ1160056.1"/>
    <property type="molecule type" value="Genomic_DNA"/>
</dbReference>
<keyword evidence="3" id="KW-1185">Reference proteome</keyword>
<evidence type="ECO:0000313" key="2">
    <source>
        <dbReference type="EMBL" id="KAJ1160056.1"/>
    </source>
</evidence>
<reference evidence="2" key="1">
    <citation type="journal article" date="2022" name="bioRxiv">
        <title>Sequencing and chromosome-scale assembly of the giantPleurodeles waltlgenome.</title>
        <authorList>
            <person name="Brown T."/>
            <person name="Elewa A."/>
            <person name="Iarovenko S."/>
            <person name="Subramanian E."/>
            <person name="Araus A.J."/>
            <person name="Petzold A."/>
            <person name="Susuki M."/>
            <person name="Suzuki K.-i.T."/>
            <person name="Hayashi T."/>
            <person name="Toyoda A."/>
            <person name="Oliveira C."/>
            <person name="Osipova E."/>
            <person name="Leigh N.D."/>
            <person name="Simon A."/>
            <person name="Yun M.H."/>
        </authorList>
    </citation>
    <scope>NUCLEOTIDE SEQUENCE</scope>
    <source>
        <strain evidence="2">20211129_DDA</strain>
        <tissue evidence="2">Liver</tissue>
    </source>
</reference>
<feature type="compositionally biased region" description="Basic and acidic residues" evidence="1">
    <location>
        <begin position="74"/>
        <end position="83"/>
    </location>
</feature>
<organism evidence="2 3">
    <name type="scientific">Pleurodeles waltl</name>
    <name type="common">Iberian ribbed newt</name>
    <dbReference type="NCBI Taxonomy" id="8319"/>
    <lineage>
        <taxon>Eukaryota</taxon>
        <taxon>Metazoa</taxon>
        <taxon>Chordata</taxon>
        <taxon>Craniata</taxon>
        <taxon>Vertebrata</taxon>
        <taxon>Euteleostomi</taxon>
        <taxon>Amphibia</taxon>
        <taxon>Batrachia</taxon>
        <taxon>Caudata</taxon>
        <taxon>Salamandroidea</taxon>
        <taxon>Salamandridae</taxon>
        <taxon>Pleurodelinae</taxon>
        <taxon>Pleurodeles</taxon>
    </lineage>
</organism>
<sequence>MGDCSIPQTKRLGGRAANPSAEKEPEEAEPLSEQAAAQAQARQAQLEGRDSIVHFLRRKATGSPEWGRKHLRSHAAEDSRTSTEEQIPAQGTSSPDISTDTDSPTEGVRAHRSLSCPALLTTGHHDLADYDDYDASLSQARAAPLEPLTSVFSTIEDTAFQCFNSAVDCLPRVVSPQASLYKDLFVTADPANQHANKSEEHKPTTKNVTTIAQVTGEFEWSPAQAVQAEQMETVNLPELSPCGKSTILPVAKGRSSITDQELGALCEQFLNNLEEQINRTLSLTTTVTATATATKHYEKDEDGDGPSVITIHECPTNAQELAAIRASQDIMARALICQSKQDGAPTGPISVAGHISAGCQNKGNKYREAPCYYNKGISMSILSDP</sequence>
<evidence type="ECO:0000313" key="3">
    <source>
        <dbReference type="Proteomes" id="UP001066276"/>
    </source>
</evidence>
<dbReference type="Proteomes" id="UP001066276">
    <property type="component" value="Chromosome 4_2"/>
</dbReference>
<dbReference type="AlphaFoldDB" id="A0AAV7S4Y2"/>
<gene>
    <name evidence="2" type="ORF">NDU88_000558</name>
</gene>
<feature type="compositionally biased region" description="Low complexity" evidence="1">
    <location>
        <begin position="92"/>
        <end position="105"/>
    </location>
</feature>
<protein>
    <submittedName>
        <fullName evidence="2">Uncharacterized protein</fullName>
    </submittedName>
</protein>
<feature type="compositionally biased region" description="Low complexity" evidence="1">
    <location>
        <begin position="31"/>
        <end position="46"/>
    </location>
</feature>
<comment type="caution">
    <text evidence="2">The sequence shown here is derived from an EMBL/GenBank/DDBJ whole genome shotgun (WGS) entry which is preliminary data.</text>
</comment>
<feature type="region of interest" description="Disordered" evidence="1">
    <location>
        <begin position="1"/>
        <end position="110"/>
    </location>
</feature>
<name>A0AAV7S4Y2_PLEWA</name>
<accession>A0AAV7S4Y2</accession>
<proteinExistence type="predicted"/>